<evidence type="ECO:0000313" key="2">
    <source>
        <dbReference type="Proteomes" id="UP001149140"/>
    </source>
</evidence>
<comment type="caution">
    <text evidence="1">The sequence shown here is derived from an EMBL/GenBank/DDBJ whole genome shotgun (WGS) entry which is preliminary data.</text>
</comment>
<reference evidence="1" key="1">
    <citation type="submission" date="2022-10" db="EMBL/GenBank/DDBJ databases">
        <title>The WGS of Solirubrobacter ginsenosidimutans DSM 21036.</title>
        <authorList>
            <person name="Jiang Z."/>
        </authorList>
    </citation>
    <scope>NUCLEOTIDE SEQUENCE</scope>
    <source>
        <strain evidence="1">DSM 21036</strain>
    </source>
</reference>
<evidence type="ECO:0008006" key="3">
    <source>
        <dbReference type="Google" id="ProtNLM"/>
    </source>
</evidence>
<dbReference type="Proteomes" id="UP001149140">
    <property type="component" value="Unassembled WGS sequence"/>
</dbReference>
<dbReference type="Gene3D" id="3.80.10.10">
    <property type="entry name" value="Ribonuclease Inhibitor"/>
    <property type="match status" value="1"/>
</dbReference>
<keyword evidence="2" id="KW-1185">Reference proteome</keyword>
<dbReference type="AlphaFoldDB" id="A0A9X3MTQ2"/>
<evidence type="ECO:0000313" key="1">
    <source>
        <dbReference type="EMBL" id="MDA0161090.1"/>
    </source>
</evidence>
<dbReference type="EMBL" id="JAPDOD010000009">
    <property type="protein sequence ID" value="MDA0161090.1"/>
    <property type="molecule type" value="Genomic_DNA"/>
</dbReference>
<organism evidence="1 2">
    <name type="scientific">Solirubrobacter ginsenosidimutans</name>
    <dbReference type="NCBI Taxonomy" id="490573"/>
    <lineage>
        <taxon>Bacteria</taxon>
        <taxon>Bacillati</taxon>
        <taxon>Actinomycetota</taxon>
        <taxon>Thermoleophilia</taxon>
        <taxon>Solirubrobacterales</taxon>
        <taxon>Solirubrobacteraceae</taxon>
        <taxon>Solirubrobacter</taxon>
    </lineage>
</organism>
<protein>
    <recommendedName>
        <fullName evidence="3">Leucine-rich repeat domain-containing protein</fullName>
    </recommendedName>
</protein>
<accession>A0A9X3MTQ2</accession>
<sequence>MTQPTISEIDGLPALAVLEGGWRDEYANVIEAHDLAALSIMVRGGDLSFLARLPALRGLVLNAGEVRDLGPVSQLRGLETLTLNTVSKPRMELDFTAFPHLRTLRMYFNAGFESVFACTSLESLFVFGPPDPDLTRFGALPALRRLELSQGRKVTSTAGVGANVEFLGLYMQGALEALDGLPAGLTVLAIEGAKKLEALPALPSRLTRLKVANCGDIASLAPLRGLDQLEEFFAWESTKVLDGDLSVLLELPRLRSIGLRDRREYRPRVPEIEEALRGRHGG</sequence>
<proteinExistence type="predicted"/>
<gene>
    <name evidence="1" type="ORF">OM076_12495</name>
</gene>
<name>A0A9X3MTQ2_9ACTN</name>
<dbReference type="RefSeq" id="WP_270040262.1">
    <property type="nucleotide sequence ID" value="NZ_JAPDOD010000009.1"/>
</dbReference>
<dbReference type="SUPFAM" id="SSF52058">
    <property type="entry name" value="L domain-like"/>
    <property type="match status" value="1"/>
</dbReference>
<dbReference type="InterPro" id="IPR032675">
    <property type="entry name" value="LRR_dom_sf"/>
</dbReference>